<reference evidence="1" key="1">
    <citation type="submission" date="2020-04" db="EMBL/GenBank/DDBJ databases">
        <authorList>
            <person name="Alioto T."/>
            <person name="Alioto T."/>
            <person name="Gomez Garrido J."/>
        </authorList>
    </citation>
    <scope>NUCLEOTIDE SEQUENCE</scope>
    <source>
        <strain evidence="1">A484AB</strain>
    </source>
</reference>
<protein>
    <submittedName>
        <fullName evidence="1">Uncharacterized protein</fullName>
    </submittedName>
</protein>
<proteinExistence type="predicted"/>
<accession>A0A7D9M7L7</accession>
<dbReference type="AlphaFoldDB" id="A0A7D9M7L7"/>
<feature type="non-terminal residue" evidence="1">
    <location>
        <position position="1"/>
    </location>
</feature>
<feature type="non-terminal residue" evidence="1">
    <location>
        <position position="68"/>
    </location>
</feature>
<sequence length="68" mass="8049">AFVLYVRSDILLKKRGELRHEAKSRDFATKSFVSVENFPAKKSLERSRLGKLRRFENNNKTEIYDLCE</sequence>
<comment type="caution">
    <text evidence="1">The sequence shown here is derived from an EMBL/GenBank/DDBJ whole genome shotgun (WGS) entry which is preliminary data.</text>
</comment>
<evidence type="ECO:0000313" key="1">
    <source>
        <dbReference type="EMBL" id="CAB4044177.1"/>
    </source>
</evidence>
<gene>
    <name evidence="1" type="ORF">PACLA_8A084607</name>
</gene>
<name>A0A7D9M7L7_PARCT</name>
<evidence type="ECO:0000313" key="2">
    <source>
        <dbReference type="Proteomes" id="UP001152795"/>
    </source>
</evidence>
<keyword evidence="2" id="KW-1185">Reference proteome</keyword>
<organism evidence="1 2">
    <name type="scientific">Paramuricea clavata</name>
    <name type="common">Red gorgonian</name>
    <name type="synonym">Violescent sea-whip</name>
    <dbReference type="NCBI Taxonomy" id="317549"/>
    <lineage>
        <taxon>Eukaryota</taxon>
        <taxon>Metazoa</taxon>
        <taxon>Cnidaria</taxon>
        <taxon>Anthozoa</taxon>
        <taxon>Octocorallia</taxon>
        <taxon>Malacalcyonacea</taxon>
        <taxon>Plexauridae</taxon>
        <taxon>Paramuricea</taxon>
    </lineage>
</organism>
<dbReference type="Proteomes" id="UP001152795">
    <property type="component" value="Unassembled WGS sequence"/>
</dbReference>
<dbReference type="EMBL" id="CACRXK020034184">
    <property type="protein sequence ID" value="CAB4044177.1"/>
    <property type="molecule type" value="Genomic_DNA"/>
</dbReference>